<gene>
    <name evidence="7" type="ORF">MEUPH1_LOCUS4530</name>
</gene>
<comment type="function">
    <text evidence="6">Gustatory receptor which mediates acceptance or avoidance behavior, depending on its substrates.</text>
</comment>
<comment type="caution">
    <text evidence="6">Lacks conserved residue(s) required for the propagation of feature annotation.</text>
</comment>
<evidence type="ECO:0000256" key="4">
    <source>
        <dbReference type="ARBA" id="ARBA00022989"/>
    </source>
</evidence>
<comment type="similarity">
    <text evidence="6">Belongs to the insect chemoreceptor superfamily. Gustatory receptor (GR) family.</text>
</comment>
<keyword evidence="3 6" id="KW-0812">Transmembrane</keyword>
<evidence type="ECO:0000313" key="8">
    <source>
        <dbReference type="Proteomes" id="UP001160148"/>
    </source>
</evidence>
<dbReference type="GO" id="GO:0050909">
    <property type="term" value="P:sensory perception of taste"/>
    <property type="evidence" value="ECO:0007669"/>
    <property type="project" value="InterPro"/>
</dbReference>
<keyword evidence="8" id="KW-1185">Reference proteome</keyword>
<name>A0AAV0VW24_9HEMI</name>
<evidence type="ECO:0000256" key="3">
    <source>
        <dbReference type="ARBA" id="ARBA00022692"/>
    </source>
</evidence>
<keyword evidence="4 6" id="KW-1133">Transmembrane helix</keyword>
<organism evidence="7 8">
    <name type="scientific">Macrosiphum euphorbiae</name>
    <name type="common">potato aphid</name>
    <dbReference type="NCBI Taxonomy" id="13131"/>
    <lineage>
        <taxon>Eukaryota</taxon>
        <taxon>Metazoa</taxon>
        <taxon>Ecdysozoa</taxon>
        <taxon>Arthropoda</taxon>
        <taxon>Hexapoda</taxon>
        <taxon>Insecta</taxon>
        <taxon>Pterygota</taxon>
        <taxon>Neoptera</taxon>
        <taxon>Paraneoptera</taxon>
        <taxon>Hemiptera</taxon>
        <taxon>Sternorrhyncha</taxon>
        <taxon>Aphidomorpha</taxon>
        <taxon>Aphidoidea</taxon>
        <taxon>Aphididae</taxon>
        <taxon>Macrosiphini</taxon>
        <taxon>Macrosiphum</taxon>
    </lineage>
</organism>
<sequence>MNGVIKYDQELTSLPRCLMIRQLMPKKNYWNIIFIFTLIYYIANTFLMVYLWPPKTIDITTIVLYFIRMDFIVDVTVIFSSYFFLQQLEYRFQTLNDSWEYLLPGFLSVPEELTHSITRITLDNIRLFHAELSDLLRIFSVGFGKMLLGFFVFSFINMILSFYYSIVPNNNVLREFNFDSYLVEFIPYLLNLQNVIWTLSIIIAASRVHEKKRKMISYLRLIKISNLSANLKTQVKFFMNQISAFESSELTACGIFNINLNLVVSILILLVTGLITIIQMKEHPVLLQSKENLKKFIQSLTTEKLNNI</sequence>
<dbReference type="Pfam" id="PF08395">
    <property type="entry name" value="7tm_7"/>
    <property type="match status" value="1"/>
</dbReference>
<dbReference type="AlphaFoldDB" id="A0AAV0VW24"/>
<dbReference type="EMBL" id="CARXXK010000001">
    <property type="protein sequence ID" value="CAI6347779.1"/>
    <property type="molecule type" value="Genomic_DNA"/>
</dbReference>
<accession>A0AAV0VW24</accession>
<evidence type="ECO:0000256" key="2">
    <source>
        <dbReference type="ARBA" id="ARBA00022475"/>
    </source>
</evidence>
<evidence type="ECO:0000313" key="7">
    <source>
        <dbReference type="EMBL" id="CAI6347779.1"/>
    </source>
</evidence>
<feature type="transmembrane region" description="Helical" evidence="6">
    <location>
        <begin position="186"/>
        <end position="205"/>
    </location>
</feature>
<protein>
    <recommendedName>
        <fullName evidence="6">Gustatory receptor</fullName>
    </recommendedName>
</protein>
<comment type="caution">
    <text evidence="7">The sequence shown here is derived from an EMBL/GenBank/DDBJ whole genome shotgun (WGS) entry which is preliminary data.</text>
</comment>
<evidence type="ECO:0000256" key="6">
    <source>
        <dbReference type="RuleBase" id="RU363108"/>
    </source>
</evidence>
<evidence type="ECO:0000256" key="5">
    <source>
        <dbReference type="ARBA" id="ARBA00023136"/>
    </source>
</evidence>
<keyword evidence="6" id="KW-0807">Transducer</keyword>
<proteinExistence type="inferred from homology"/>
<keyword evidence="2 6" id="KW-1003">Cell membrane</keyword>
<feature type="transmembrane region" description="Helical" evidence="6">
    <location>
        <begin position="29"/>
        <end position="50"/>
    </location>
</feature>
<dbReference type="Proteomes" id="UP001160148">
    <property type="component" value="Unassembled WGS sequence"/>
</dbReference>
<dbReference type="GO" id="GO:0007165">
    <property type="term" value="P:signal transduction"/>
    <property type="evidence" value="ECO:0007669"/>
    <property type="project" value="UniProtKB-KW"/>
</dbReference>
<dbReference type="EMBL" id="CARXXK010000001">
    <property type="protein sequence ID" value="CAI6347781.1"/>
    <property type="molecule type" value="Genomic_DNA"/>
</dbReference>
<keyword evidence="6" id="KW-0675">Receptor</keyword>
<comment type="subcellular location">
    <subcellularLocation>
        <location evidence="1 6">Cell membrane</location>
        <topology evidence="1 6">Multi-pass membrane protein</topology>
    </subcellularLocation>
</comment>
<feature type="transmembrane region" description="Helical" evidence="6">
    <location>
        <begin position="146"/>
        <end position="166"/>
    </location>
</feature>
<evidence type="ECO:0000256" key="1">
    <source>
        <dbReference type="ARBA" id="ARBA00004651"/>
    </source>
</evidence>
<dbReference type="InterPro" id="IPR013604">
    <property type="entry name" value="7TM_chemorcpt"/>
</dbReference>
<keyword evidence="5 6" id="KW-0472">Membrane</keyword>
<feature type="transmembrane region" description="Helical" evidence="6">
    <location>
        <begin position="62"/>
        <end position="85"/>
    </location>
</feature>
<dbReference type="GO" id="GO:0005886">
    <property type="term" value="C:plasma membrane"/>
    <property type="evidence" value="ECO:0007669"/>
    <property type="project" value="UniProtKB-SubCell"/>
</dbReference>
<reference evidence="7 8" key="1">
    <citation type="submission" date="2023-01" db="EMBL/GenBank/DDBJ databases">
        <authorList>
            <person name="Whitehead M."/>
        </authorList>
    </citation>
    <scope>NUCLEOTIDE SEQUENCE [LARGE SCALE GENOMIC DNA]</scope>
</reference>
<feature type="transmembrane region" description="Helical" evidence="6">
    <location>
        <begin position="260"/>
        <end position="280"/>
    </location>
</feature>